<keyword evidence="2" id="KW-1185">Reference proteome</keyword>
<protein>
    <submittedName>
        <fullName evidence="1">Uncharacterized protein</fullName>
    </submittedName>
</protein>
<proteinExistence type="predicted"/>
<dbReference type="Proteomes" id="UP001172721">
    <property type="component" value="Unassembled WGS sequence"/>
</dbReference>
<organism evidence="1 2">
    <name type="scientific">Fictibacillus fluitans</name>
    <dbReference type="NCBI Taxonomy" id="3058422"/>
    <lineage>
        <taxon>Bacteria</taxon>
        <taxon>Bacillati</taxon>
        <taxon>Bacillota</taxon>
        <taxon>Bacilli</taxon>
        <taxon>Bacillales</taxon>
        <taxon>Fictibacillaceae</taxon>
        <taxon>Fictibacillus</taxon>
    </lineage>
</organism>
<dbReference type="EMBL" id="JAUHTR010000026">
    <property type="protein sequence ID" value="MDN4527608.1"/>
    <property type="molecule type" value="Genomic_DNA"/>
</dbReference>
<evidence type="ECO:0000313" key="2">
    <source>
        <dbReference type="Proteomes" id="UP001172721"/>
    </source>
</evidence>
<comment type="caution">
    <text evidence="1">The sequence shown here is derived from an EMBL/GenBank/DDBJ whole genome shotgun (WGS) entry which is preliminary data.</text>
</comment>
<feature type="non-terminal residue" evidence="1">
    <location>
        <position position="1"/>
    </location>
</feature>
<evidence type="ECO:0000313" key="1">
    <source>
        <dbReference type="EMBL" id="MDN4527608.1"/>
    </source>
</evidence>
<gene>
    <name evidence="1" type="ORF">QYB97_24310</name>
</gene>
<name>A0ABT8I3L5_9BACL</name>
<reference evidence="1" key="1">
    <citation type="submission" date="2023-07" db="EMBL/GenBank/DDBJ databases">
        <title>Fictibacillus sp. isolated from freshwater pond.</title>
        <authorList>
            <person name="Kirdat K."/>
            <person name="Bhat A."/>
            <person name="Mourya A."/>
            <person name="Yadav A."/>
        </authorList>
    </citation>
    <scope>NUCLEOTIDE SEQUENCE</scope>
    <source>
        <strain evidence="1">NE201</strain>
    </source>
</reference>
<accession>A0ABT8I3L5</accession>
<dbReference type="RefSeq" id="WP_301168589.1">
    <property type="nucleotide sequence ID" value="NZ_JAUHTR010000026.1"/>
</dbReference>
<sequence>AKSLTYSGFCLVFKEHFVDVARFGDFLIIAPLTKGVNHFFALFISFVSFVCRVVSATSSNIPC</sequence>